<accession>A0A1Y5Y8R6</accession>
<dbReference type="Pfam" id="PF14258">
    <property type="entry name" value="DUF4350"/>
    <property type="match status" value="1"/>
</dbReference>
<dbReference type="RefSeq" id="WP_084433975.1">
    <property type="nucleotide sequence ID" value="NZ_FWXV01000013.1"/>
</dbReference>
<protein>
    <recommendedName>
        <fullName evidence="2">DUF4350 domain-containing protein</fullName>
    </recommendedName>
</protein>
<reference evidence="3 4" key="1">
    <citation type="submission" date="2017-04" db="EMBL/GenBank/DDBJ databases">
        <authorList>
            <person name="Afonso C.L."/>
            <person name="Miller P.J."/>
            <person name="Scott M.A."/>
            <person name="Spackman E."/>
            <person name="Goraichik I."/>
            <person name="Dimitrov K.M."/>
            <person name="Suarez D.L."/>
            <person name="Swayne D.E."/>
        </authorList>
    </citation>
    <scope>NUCLEOTIDE SEQUENCE [LARGE SCALE GENOMIC DNA]</scope>
    <source>
        <strain evidence="3 4">DSM 43828</strain>
    </source>
</reference>
<feature type="transmembrane region" description="Helical" evidence="1">
    <location>
        <begin position="20"/>
        <end position="39"/>
    </location>
</feature>
<organism evidence="3 4">
    <name type="scientific">Kibdelosporangium aridum</name>
    <dbReference type="NCBI Taxonomy" id="2030"/>
    <lineage>
        <taxon>Bacteria</taxon>
        <taxon>Bacillati</taxon>
        <taxon>Actinomycetota</taxon>
        <taxon>Actinomycetes</taxon>
        <taxon>Pseudonocardiales</taxon>
        <taxon>Pseudonocardiaceae</taxon>
        <taxon>Kibdelosporangium</taxon>
    </lineage>
</organism>
<evidence type="ECO:0000313" key="4">
    <source>
        <dbReference type="Proteomes" id="UP000192674"/>
    </source>
</evidence>
<dbReference type="Proteomes" id="UP000192674">
    <property type="component" value="Unassembled WGS sequence"/>
</dbReference>
<gene>
    <name evidence="3" type="ORF">SAMN05661093_09781</name>
</gene>
<dbReference type="OrthoDB" id="5241668at2"/>
<keyword evidence="4" id="KW-1185">Reference proteome</keyword>
<keyword evidence="1" id="KW-0472">Membrane</keyword>
<sequence>MSTSLSPDYKRIWRAARGPVIVGLIIVAAAIVIALARGGGEDGALDPDSVSPQGSRAIARLLEQQGVQIRQVGSIADAYDAVTGDSTLLITQPNWLTVEQLETLREQAGATVTIGATDGALVGLAPSTRREILVEPQNRQPGCGFDAAGVVYIGGVTYDGPTRCYDGAVVRDGDVTLLGDAAPVVNDTLDQEGNAALGLRVLGQHRQLVWYMPTLADAAAGGGGGGDRDAEGSGLESLYSLVPGGWWFGLGQVAVAVLLFMAWRARRLGPIVTEPLPVVVRAAETTEGRARLYRRAKATDHAADALRRATIGKLIPLLGLPSDATPAAITESVTARTGRPGVEVHAVLFGPPPTTEQALVQIADDLDALLNEVGSR</sequence>
<keyword evidence="1" id="KW-0812">Transmembrane</keyword>
<feature type="domain" description="DUF4350" evidence="2">
    <location>
        <begin position="47"/>
        <end position="202"/>
    </location>
</feature>
<evidence type="ECO:0000259" key="2">
    <source>
        <dbReference type="Pfam" id="PF14258"/>
    </source>
</evidence>
<name>A0A1Y5Y8R6_KIBAR</name>
<keyword evidence="1" id="KW-1133">Transmembrane helix</keyword>
<evidence type="ECO:0000256" key="1">
    <source>
        <dbReference type="SAM" id="Phobius"/>
    </source>
</evidence>
<dbReference type="EMBL" id="FWXV01000013">
    <property type="protein sequence ID" value="SMD26201.1"/>
    <property type="molecule type" value="Genomic_DNA"/>
</dbReference>
<dbReference type="InterPro" id="IPR025646">
    <property type="entry name" value="DUF4350"/>
</dbReference>
<dbReference type="AlphaFoldDB" id="A0A1Y5Y8R6"/>
<evidence type="ECO:0000313" key="3">
    <source>
        <dbReference type="EMBL" id="SMD26201.1"/>
    </source>
</evidence>
<proteinExistence type="predicted"/>